<dbReference type="AlphaFoldDB" id="A0AAD5N689"/>
<organism evidence="1 2">
    <name type="scientific">Parelaphostrongylus tenuis</name>
    <name type="common">Meningeal worm</name>
    <dbReference type="NCBI Taxonomy" id="148309"/>
    <lineage>
        <taxon>Eukaryota</taxon>
        <taxon>Metazoa</taxon>
        <taxon>Ecdysozoa</taxon>
        <taxon>Nematoda</taxon>
        <taxon>Chromadorea</taxon>
        <taxon>Rhabditida</taxon>
        <taxon>Rhabditina</taxon>
        <taxon>Rhabditomorpha</taxon>
        <taxon>Strongyloidea</taxon>
        <taxon>Metastrongylidae</taxon>
        <taxon>Parelaphostrongylus</taxon>
    </lineage>
</organism>
<dbReference type="EMBL" id="JAHQIW010004548">
    <property type="protein sequence ID" value="KAJ1362842.1"/>
    <property type="molecule type" value="Genomic_DNA"/>
</dbReference>
<reference evidence="1" key="1">
    <citation type="submission" date="2021-06" db="EMBL/GenBank/DDBJ databases">
        <title>Parelaphostrongylus tenuis whole genome reference sequence.</title>
        <authorList>
            <person name="Garwood T.J."/>
            <person name="Larsen P.A."/>
            <person name="Fountain-Jones N.M."/>
            <person name="Garbe J.R."/>
            <person name="Macchietto M.G."/>
            <person name="Kania S.A."/>
            <person name="Gerhold R.W."/>
            <person name="Richards J.E."/>
            <person name="Wolf T.M."/>
        </authorList>
    </citation>
    <scope>NUCLEOTIDE SEQUENCE</scope>
    <source>
        <strain evidence="1">MNPRO001-30</strain>
        <tissue evidence="1">Meninges</tissue>
    </source>
</reference>
<sequence length="81" mass="9286">MWFTKLCNGDTDLADQPRLEGTREIDREAIIEVIEEDPTLSTEEDKEELDGSTSPFYDLHYRDIRNTIICCGWDGGCPAFK</sequence>
<gene>
    <name evidence="1" type="ORF">KIN20_022537</name>
</gene>
<accession>A0AAD5N689</accession>
<name>A0AAD5N689_PARTN</name>
<comment type="caution">
    <text evidence="1">The sequence shown here is derived from an EMBL/GenBank/DDBJ whole genome shotgun (WGS) entry which is preliminary data.</text>
</comment>
<proteinExistence type="predicted"/>
<evidence type="ECO:0000313" key="2">
    <source>
        <dbReference type="Proteomes" id="UP001196413"/>
    </source>
</evidence>
<evidence type="ECO:0000313" key="1">
    <source>
        <dbReference type="EMBL" id="KAJ1362842.1"/>
    </source>
</evidence>
<keyword evidence="2" id="KW-1185">Reference proteome</keyword>
<dbReference type="Proteomes" id="UP001196413">
    <property type="component" value="Unassembled WGS sequence"/>
</dbReference>
<protein>
    <submittedName>
        <fullName evidence="1">Uncharacterized protein</fullName>
    </submittedName>
</protein>